<keyword evidence="6 15" id="KW-0812">Transmembrane</keyword>
<keyword evidence="7" id="KW-0479">Metal-binding</keyword>
<dbReference type="Proteomes" id="UP000030748">
    <property type="component" value="Unassembled WGS sequence"/>
</dbReference>
<dbReference type="EMBL" id="KI630286">
    <property type="protein sequence ID" value="EYU42544.1"/>
    <property type="molecule type" value="Genomic_DNA"/>
</dbReference>
<dbReference type="PROSITE" id="PS50089">
    <property type="entry name" value="ZF_RING_2"/>
    <property type="match status" value="1"/>
</dbReference>
<evidence type="ECO:0000256" key="6">
    <source>
        <dbReference type="ARBA" id="ARBA00022692"/>
    </source>
</evidence>
<dbReference type="eggNOG" id="KOG0800">
    <property type="taxonomic scope" value="Eukaryota"/>
</dbReference>
<keyword evidence="5" id="KW-0808">Transferase</keyword>
<evidence type="ECO:0000256" key="12">
    <source>
        <dbReference type="ARBA" id="ARBA00023136"/>
    </source>
</evidence>
<keyword evidence="10" id="KW-0862">Zinc</keyword>
<evidence type="ECO:0000256" key="8">
    <source>
        <dbReference type="ARBA" id="ARBA00022771"/>
    </source>
</evidence>
<dbReference type="SMART" id="SM00184">
    <property type="entry name" value="RING"/>
    <property type="match status" value="1"/>
</dbReference>
<sequence length="319" mass="35709">LKKISKTLFSSMAKISPMLLLVIVILSIGFFVLGLLQLLIRFLMKSPSSPFPSISQPDIRLPEPSRAASSRTFQRQLQHLFRSHDSGLDRSSIDALPVFYYKDVIVVMGSKEPFDCAVCLCEFSESDKLKFLPDCGHAFHIQCIETWLLSNSTCPLCRGLISTTHRNNPVAKWELSYDQPNGISQESPSMVFPVCLGKFRRLSEGLANEDQRRDDDVSGSTSRIVDARRCYSMGAFEYIVGHANVQVALFSGNDVRCCTKEKFDNTNIGIDGKKIDPRSRGDSFSVSKIWLWSKKGKFPTFSDTDESIVMPMPNGSNLV</sequence>
<dbReference type="GO" id="GO:0016020">
    <property type="term" value="C:membrane"/>
    <property type="evidence" value="ECO:0007669"/>
    <property type="project" value="UniProtKB-SubCell"/>
</dbReference>
<comment type="catalytic activity">
    <reaction evidence="1">
        <text>S-ubiquitinyl-[E2 ubiquitin-conjugating enzyme]-L-cysteine + [acceptor protein]-L-lysine = [E2 ubiquitin-conjugating enzyme]-L-cysteine + N(6)-ubiquitinyl-[acceptor protein]-L-lysine.</text>
        <dbReference type="EC" id="2.3.2.27"/>
    </reaction>
</comment>
<feature type="transmembrane region" description="Helical" evidence="15">
    <location>
        <begin position="20"/>
        <end position="44"/>
    </location>
</feature>
<dbReference type="EC" id="2.3.2.27" evidence="4"/>
<comment type="pathway">
    <text evidence="3">Protein modification; protein ubiquitination.</text>
</comment>
<protein>
    <recommendedName>
        <fullName evidence="4">RING-type E3 ubiquitin transferase</fullName>
        <ecNumber evidence="4">2.3.2.27</ecNumber>
    </recommendedName>
</protein>
<dbReference type="InterPro" id="IPR013083">
    <property type="entry name" value="Znf_RING/FYVE/PHD"/>
</dbReference>
<keyword evidence="9" id="KW-0833">Ubl conjugation pathway</keyword>
<evidence type="ECO:0000256" key="9">
    <source>
        <dbReference type="ARBA" id="ARBA00022786"/>
    </source>
</evidence>
<feature type="non-terminal residue" evidence="17">
    <location>
        <position position="1"/>
    </location>
</feature>
<dbReference type="AlphaFoldDB" id="A0A022RR52"/>
<dbReference type="GO" id="GO:0061630">
    <property type="term" value="F:ubiquitin protein ligase activity"/>
    <property type="evidence" value="ECO:0007669"/>
    <property type="project" value="UniProtKB-EC"/>
</dbReference>
<organism evidence="17 18">
    <name type="scientific">Erythranthe guttata</name>
    <name type="common">Yellow monkey flower</name>
    <name type="synonym">Mimulus guttatus</name>
    <dbReference type="NCBI Taxonomy" id="4155"/>
    <lineage>
        <taxon>Eukaryota</taxon>
        <taxon>Viridiplantae</taxon>
        <taxon>Streptophyta</taxon>
        <taxon>Embryophyta</taxon>
        <taxon>Tracheophyta</taxon>
        <taxon>Spermatophyta</taxon>
        <taxon>Magnoliopsida</taxon>
        <taxon>eudicotyledons</taxon>
        <taxon>Gunneridae</taxon>
        <taxon>Pentapetalae</taxon>
        <taxon>asterids</taxon>
        <taxon>lamiids</taxon>
        <taxon>Lamiales</taxon>
        <taxon>Phrymaceae</taxon>
        <taxon>Erythranthe</taxon>
    </lineage>
</organism>
<evidence type="ECO:0000256" key="1">
    <source>
        <dbReference type="ARBA" id="ARBA00000900"/>
    </source>
</evidence>
<proteinExistence type="inferred from homology"/>
<evidence type="ECO:0000256" key="11">
    <source>
        <dbReference type="ARBA" id="ARBA00022989"/>
    </source>
</evidence>
<evidence type="ECO:0000259" key="16">
    <source>
        <dbReference type="PROSITE" id="PS50089"/>
    </source>
</evidence>
<dbReference type="PANTHER" id="PTHR45768:SF71">
    <property type="entry name" value="RING_U-BOX SUPERFAMILY PROTEIN"/>
    <property type="match status" value="1"/>
</dbReference>
<evidence type="ECO:0000256" key="7">
    <source>
        <dbReference type="ARBA" id="ARBA00022723"/>
    </source>
</evidence>
<dbReference type="Gene3D" id="3.30.40.10">
    <property type="entry name" value="Zinc/RING finger domain, C3HC4 (zinc finger)"/>
    <property type="match status" value="1"/>
</dbReference>
<keyword evidence="18" id="KW-1185">Reference proteome</keyword>
<keyword evidence="8 14" id="KW-0863">Zinc-finger</keyword>
<name>A0A022RR52_ERYGU</name>
<keyword evidence="12 15" id="KW-0472">Membrane</keyword>
<dbReference type="Pfam" id="PF13639">
    <property type="entry name" value="zf-RING_2"/>
    <property type="match status" value="1"/>
</dbReference>
<dbReference type="InterPro" id="IPR001841">
    <property type="entry name" value="Znf_RING"/>
</dbReference>
<gene>
    <name evidence="17" type="ORF">MIMGU_mgv1a023672mg</name>
</gene>
<comment type="similarity">
    <text evidence="13">Belongs to the RING-type zinc finger family. ATL subfamily.</text>
</comment>
<evidence type="ECO:0000313" key="18">
    <source>
        <dbReference type="Proteomes" id="UP000030748"/>
    </source>
</evidence>
<evidence type="ECO:0000313" key="17">
    <source>
        <dbReference type="EMBL" id="EYU42544.1"/>
    </source>
</evidence>
<evidence type="ECO:0000256" key="15">
    <source>
        <dbReference type="SAM" id="Phobius"/>
    </source>
</evidence>
<evidence type="ECO:0000256" key="10">
    <source>
        <dbReference type="ARBA" id="ARBA00022833"/>
    </source>
</evidence>
<dbReference type="FunFam" id="3.30.40.10:FF:000187">
    <property type="entry name" value="E3 ubiquitin-protein ligase ATL6"/>
    <property type="match status" value="1"/>
</dbReference>
<keyword evidence="11 15" id="KW-1133">Transmembrane helix</keyword>
<reference evidence="17 18" key="1">
    <citation type="journal article" date="2013" name="Proc. Natl. Acad. Sci. U.S.A.">
        <title>Fine-scale variation in meiotic recombination in Mimulus inferred from population shotgun sequencing.</title>
        <authorList>
            <person name="Hellsten U."/>
            <person name="Wright K.M."/>
            <person name="Jenkins J."/>
            <person name="Shu S."/>
            <person name="Yuan Y."/>
            <person name="Wessler S.R."/>
            <person name="Schmutz J."/>
            <person name="Willis J.H."/>
            <person name="Rokhsar D.S."/>
        </authorList>
    </citation>
    <scope>NUCLEOTIDE SEQUENCE [LARGE SCALE GENOMIC DNA]</scope>
    <source>
        <strain evidence="18">cv. DUN x IM62</strain>
    </source>
</reference>
<evidence type="ECO:0000256" key="3">
    <source>
        <dbReference type="ARBA" id="ARBA00004906"/>
    </source>
</evidence>
<dbReference type="PANTHER" id="PTHR45768">
    <property type="entry name" value="E3 UBIQUITIN-PROTEIN LIGASE RNF13-LIKE"/>
    <property type="match status" value="1"/>
</dbReference>
<accession>A0A022RR52</accession>
<dbReference type="SUPFAM" id="SSF57850">
    <property type="entry name" value="RING/U-box"/>
    <property type="match status" value="1"/>
</dbReference>
<feature type="domain" description="RING-type" evidence="16">
    <location>
        <begin position="116"/>
        <end position="158"/>
    </location>
</feature>
<dbReference type="CDD" id="cd16461">
    <property type="entry name" value="RING-H2_EL5-like"/>
    <property type="match status" value="1"/>
</dbReference>
<evidence type="ECO:0000256" key="5">
    <source>
        <dbReference type="ARBA" id="ARBA00022679"/>
    </source>
</evidence>
<dbReference type="GO" id="GO:0008270">
    <property type="term" value="F:zinc ion binding"/>
    <property type="evidence" value="ECO:0007669"/>
    <property type="project" value="UniProtKB-KW"/>
</dbReference>
<evidence type="ECO:0000256" key="4">
    <source>
        <dbReference type="ARBA" id="ARBA00012483"/>
    </source>
</evidence>
<comment type="subcellular location">
    <subcellularLocation>
        <location evidence="2">Membrane</location>
        <topology evidence="2">Single-pass membrane protein</topology>
    </subcellularLocation>
</comment>
<evidence type="ECO:0000256" key="14">
    <source>
        <dbReference type="PROSITE-ProRule" id="PRU00175"/>
    </source>
</evidence>
<evidence type="ECO:0000256" key="2">
    <source>
        <dbReference type="ARBA" id="ARBA00004167"/>
    </source>
</evidence>
<evidence type="ECO:0000256" key="13">
    <source>
        <dbReference type="ARBA" id="ARBA00024209"/>
    </source>
</evidence>